<dbReference type="EMBL" id="JUFZ01000066">
    <property type="protein sequence ID" value="KIC07139.1"/>
    <property type="molecule type" value="Genomic_DNA"/>
</dbReference>
<proteinExistence type="predicted"/>
<protein>
    <submittedName>
        <fullName evidence="1">Uncharacterized protein</fullName>
    </submittedName>
</protein>
<name>A0A0C1E523_9NEIS</name>
<dbReference type="AlphaFoldDB" id="A0A0C1E523"/>
<comment type="caution">
    <text evidence="1">The sequence shown here is derived from an EMBL/GenBank/DDBJ whole genome shotgun (WGS) entry which is preliminary data.</text>
</comment>
<gene>
    <name evidence="1" type="ORF">MCC93_14810</name>
</gene>
<reference evidence="1 2" key="1">
    <citation type="submission" date="2014-12" db="EMBL/GenBank/DDBJ databases">
        <title>Genome sequence of Morococcus cerebrosus.</title>
        <authorList>
            <person name="Shin S.-K."/>
            <person name="Yi H."/>
        </authorList>
    </citation>
    <scope>NUCLEOTIDE SEQUENCE [LARGE SCALE GENOMIC DNA]</scope>
    <source>
        <strain evidence="1 2">CIP 81.93</strain>
    </source>
</reference>
<evidence type="ECO:0000313" key="1">
    <source>
        <dbReference type="EMBL" id="KIC07139.1"/>
    </source>
</evidence>
<accession>A0A0C1E523</accession>
<evidence type="ECO:0000313" key="2">
    <source>
        <dbReference type="Proteomes" id="UP000031390"/>
    </source>
</evidence>
<sequence>MNDGLSRFVLIFRLTYNTPWIKFGSRRFQTTCRLKKRIYVYKCGYG</sequence>
<organism evidence="1 2">
    <name type="scientific">Morococcus cerebrosus</name>
    <dbReference type="NCBI Taxonomy" id="1056807"/>
    <lineage>
        <taxon>Bacteria</taxon>
        <taxon>Pseudomonadati</taxon>
        <taxon>Pseudomonadota</taxon>
        <taxon>Betaproteobacteria</taxon>
        <taxon>Neisseriales</taxon>
        <taxon>Neisseriaceae</taxon>
        <taxon>Morococcus</taxon>
    </lineage>
</organism>
<dbReference type="Proteomes" id="UP000031390">
    <property type="component" value="Unassembled WGS sequence"/>
</dbReference>